<dbReference type="PROSITE" id="PS51041">
    <property type="entry name" value="EMI"/>
    <property type="match status" value="1"/>
</dbReference>
<protein>
    <submittedName>
        <fullName evidence="5">EGF-like domain-containing protein 8</fullName>
    </submittedName>
</protein>
<reference evidence="5" key="1">
    <citation type="journal article" date="2012" name="Nature">
        <title>The oyster genome reveals stress adaptation and complexity of shell formation.</title>
        <authorList>
            <person name="Zhang G."/>
            <person name="Fang X."/>
            <person name="Guo X."/>
            <person name="Li L."/>
            <person name="Luo R."/>
            <person name="Xu F."/>
            <person name="Yang P."/>
            <person name="Zhang L."/>
            <person name="Wang X."/>
            <person name="Qi H."/>
            <person name="Xiong Z."/>
            <person name="Que H."/>
            <person name="Xie Y."/>
            <person name="Holland P.W."/>
            <person name="Paps J."/>
            <person name="Zhu Y."/>
            <person name="Wu F."/>
            <person name="Chen Y."/>
            <person name="Wang J."/>
            <person name="Peng C."/>
            <person name="Meng J."/>
            <person name="Yang L."/>
            <person name="Liu J."/>
            <person name="Wen B."/>
            <person name="Zhang N."/>
            <person name="Huang Z."/>
            <person name="Zhu Q."/>
            <person name="Feng Y."/>
            <person name="Mount A."/>
            <person name="Hedgecock D."/>
            <person name="Xu Z."/>
            <person name="Liu Y."/>
            <person name="Domazet-Loso T."/>
            <person name="Du Y."/>
            <person name="Sun X."/>
            <person name="Zhang S."/>
            <person name="Liu B."/>
            <person name="Cheng P."/>
            <person name="Jiang X."/>
            <person name="Li J."/>
            <person name="Fan D."/>
            <person name="Wang W."/>
            <person name="Fu W."/>
            <person name="Wang T."/>
            <person name="Wang B."/>
            <person name="Zhang J."/>
            <person name="Peng Z."/>
            <person name="Li Y."/>
            <person name="Li N."/>
            <person name="Wang J."/>
            <person name="Chen M."/>
            <person name="He Y."/>
            <person name="Tan F."/>
            <person name="Song X."/>
            <person name="Zheng Q."/>
            <person name="Huang R."/>
            <person name="Yang H."/>
            <person name="Du X."/>
            <person name="Chen L."/>
            <person name="Yang M."/>
            <person name="Gaffney P.M."/>
            <person name="Wang S."/>
            <person name="Luo L."/>
            <person name="She Z."/>
            <person name="Ming Y."/>
            <person name="Huang W."/>
            <person name="Zhang S."/>
            <person name="Huang B."/>
            <person name="Zhang Y."/>
            <person name="Qu T."/>
            <person name="Ni P."/>
            <person name="Miao G."/>
            <person name="Wang J."/>
            <person name="Wang Q."/>
            <person name="Steinberg C.E."/>
            <person name="Wang H."/>
            <person name="Li N."/>
            <person name="Qian L."/>
            <person name="Zhang G."/>
            <person name="Li Y."/>
            <person name="Yang H."/>
            <person name="Liu X."/>
            <person name="Wang J."/>
            <person name="Yin Y."/>
            <person name="Wang J."/>
        </authorList>
    </citation>
    <scope>NUCLEOTIDE SEQUENCE [LARGE SCALE GENOMIC DNA]</scope>
    <source>
        <strain evidence="5">05x7-T-G4-1.051#20</strain>
    </source>
</reference>
<dbReference type="PANTHER" id="PTHR14949:SF56">
    <property type="entry name" value="EGF-LIKE-DOMAIN, MULTIPLE 7"/>
    <property type="match status" value="1"/>
</dbReference>
<dbReference type="GO" id="GO:0005102">
    <property type="term" value="F:signaling receptor binding"/>
    <property type="evidence" value="ECO:0007669"/>
    <property type="project" value="TreeGrafter"/>
</dbReference>
<keyword evidence="4" id="KW-0245">EGF-like domain</keyword>
<organism evidence="5">
    <name type="scientific">Magallana gigas</name>
    <name type="common">Pacific oyster</name>
    <name type="synonym">Crassostrea gigas</name>
    <dbReference type="NCBI Taxonomy" id="29159"/>
    <lineage>
        <taxon>Eukaryota</taxon>
        <taxon>Metazoa</taxon>
        <taxon>Spiralia</taxon>
        <taxon>Lophotrochozoa</taxon>
        <taxon>Mollusca</taxon>
        <taxon>Bivalvia</taxon>
        <taxon>Autobranchia</taxon>
        <taxon>Pteriomorphia</taxon>
        <taxon>Ostreida</taxon>
        <taxon>Ostreoidea</taxon>
        <taxon>Ostreidae</taxon>
        <taxon>Magallana</taxon>
    </lineage>
</organism>
<dbReference type="Gene3D" id="2.10.25.10">
    <property type="entry name" value="Laminin"/>
    <property type="match status" value="1"/>
</dbReference>
<evidence type="ECO:0000313" key="5">
    <source>
        <dbReference type="EMBL" id="EKC37096.1"/>
    </source>
</evidence>
<dbReference type="CDD" id="cd00054">
    <property type="entry name" value="EGF_CA"/>
    <property type="match status" value="1"/>
</dbReference>
<keyword evidence="2" id="KW-0106">Calcium</keyword>
<comment type="caution">
    <text evidence="4">Lacks conserved residue(s) required for the propagation of feature annotation.</text>
</comment>
<dbReference type="InParanoid" id="K1RRP1"/>
<dbReference type="InterPro" id="IPR011489">
    <property type="entry name" value="EMI_domain"/>
</dbReference>
<dbReference type="PANTHER" id="PTHR14949">
    <property type="entry name" value="EGF-LIKE-DOMAIN, MULTIPLE 7, 8"/>
    <property type="match status" value="1"/>
</dbReference>
<gene>
    <name evidence="5" type="ORF">CGI_10028323</name>
</gene>
<feature type="disulfide bond" evidence="4">
    <location>
        <begin position="40"/>
        <end position="50"/>
    </location>
</feature>
<dbReference type="InterPro" id="IPR000742">
    <property type="entry name" value="EGF"/>
</dbReference>
<dbReference type="PROSITE" id="PS00022">
    <property type="entry name" value="EGF_1"/>
    <property type="match status" value="1"/>
</dbReference>
<dbReference type="HOGENOM" id="CLU_1620633_0_0_1"/>
<evidence type="ECO:0000256" key="2">
    <source>
        <dbReference type="ARBA" id="ARBA00022837"/>
    </source>
</evidence>
<keyword evidence="3 4" id="KW-1015">Disulfide bond</keyword>
<evidence type="ECO:0000256" key="1">
    <source>
        <dbReference type="ARBA" id="ARBA00022729"/>
    </source>
</evidence>
<feature type="disulfide bond" evidence="4">
    <location>
        <begin position="58"/>
        <end position="67"/>
    </location>
</feature>
<dbReference type="GO" id="GO:0005576">
    <property type="term" value="C:extracellular region"/>
    <property type="evidence" value="ECO:0007669"/>
    <property type="project" value="TreeGrafter"/>
</dbReference>
<dbReference type="EMBL" id="JH823235">
    <property type="protein sequence ID" value="EKC37096.1"/>
    <property type="molecule type" value="Genomic_DNA"/>
</dbReference>
<proteinExistence type="predicted"/>
<dbReference type="InterPro" id="IPR050969">
    <property type="entry name" value="Dev_Signal_Modulators"/>
</dbReference>
<evidence type="ECO:0000256" key="4">
    <source>
        <dbReference type="PROSITE-ProRule" id="PRU00076"/>
    </source>
</evidence>
<name>K1RRP1_MAGGI</name>
<dbReference type="AlphaFoldDB" id="K1RRP1"/>
<dbReference type="PROSITE" id="PS50026">
    <property type="entry name" value="EGF_3"/>
    <property type="match status" value="1"/>
</dbReference>
<evidence type="ECO:0000256" key="3">
    <source>
        <dbReference type="ARBA" id="ARBA00023157"/>
    </source>
</evidence>
<accession>K1RRP1</accession>
<sequence>MRIAYRTVFRKRVIPGEYKRCCPGWTKENPRDLACLAPICRHGCQNGGICVGPNQCECPPYYTGHQCEKVCPLCLPQLETMMNQVNTLQGRINMVEKEKEEMRGNFSVLERYYNDAMVQVEELKSYTTPPPTTTTEDPYEFDIISSLSDQISHLEEKIGSCEYN</sequence>
<keyword evidence="1" id="KW-0732">Signal</keyword>
<dbReference type="GO" id="GO:0009986">
    <property type="term" value="C:cell surface"/>
    <property type="evidence" value="ECO:0007669"/>
    <property type="project" value="TreeGrafter"/>
</dbReference>